<gene>
    <name evidence="11" type="ORF">Taro_011700</name>
</gene>
<keyword evidence="6" id="KW-0804">Transcription</keyword>
<dbReference type="PROSITE" id="PS00028">
    <property type="entry name" value="ZINC_FINGER_C2H2_1"/>
    <property type="match status" value="1"/>
</dbReference>
<evidence type="ECO:0000256" key="3">
    <source>
        <dbReference type="ARBA" id="ARBA00022771"/>
    </source>
</evidence>
<keyword evidence="3 8" id="KW-0863">Zinc-finger</keyword>
<evidence type="ECO:0000256" key="1">
    <source>
        <dbReference type="ARBA" id="ARBA00004123"/>
    </source>
</evidence>
<evidence type="ECO:0000256" key="6">
    <source>
        <dbReference type="ARBA" id="ARBA00023163"/>
    </source>
</evidence>
<dbReference type="PROSITE" id="PS50157">
    <property type="entry name" value="ZINC_FINGER_C2H2_2"/>
    <property type="match status" value="1"/>
</dbReference>
<keyword evidence="4" id="KW-0862">Zinc</keyword>
<comment type="caution">
    <text evidence="11">The sequence shown here is derived from an EMBL/GenBank/DDBJ whole genome shotgun (WGS) entry which is preliminary data.</text>
</comment>
<protein>
    <recommendedName>
        <fullName evidence="10">C2H2-type domain-containing protein</fullName>
    </recommendedName>
</protein>
<dbReference type="PANTHER" id="PTHR45801:SF94">
    <property type="entry name" value="ZINC FINGER PROTEIN 10"/>
    <property type="match status" value="1"/>
</dbReference>
<dbReference type="InterPro" id="IPR036236">
    <property type="entry name" value="Znf_C2H2_sf"/>
</dbReference>
<dbReference type="PANTHER" id="PTHR45801">
    <property type="entry name" value="OS07G0101800 PROTEIN"/>
    <property type="match status" value="1"/>
</dbReference>
<proteinExistence type="predicted"/>
<evidence type="ECO:0000256" key="7">
    <source>
        <dbReference type="ARBA" id="ARBA00023242"/>
    </source>
</evidence>
<reference evidence="11" key="1">
    <citation type="submission" date="2017-07" db="EMBL/GenBank/DDBJ databases">
        <title>Taro Niue Genome Assembly and Annotation.</title>
        <authorList>
            <person name="Atibalentja N."/>
            <person name="Keating K."/>
            <person name="Fields C.J."/>
        </authorList>
    </citation>
    <scope>NUCLEOTIDE SEQUENCE</scope>
    <source>
        <strain evidence="11">Niue_2</strain>
        <tissue evidence="11">Leaf</tissue>
    </source>
</reference>
<feature type="region of interest" description="Disordered" evidence="9">
    <location>
        <begin position="94"/>
        <end position="149"/>
    </location>
</feature>
<evidence type="ECO:0000256" key="5">
    <source>
        <dbReference type="ARBA" id="ARBA00023015"/>
    </source>
</evidence>
<evidence type="ECO:0000313" key="11">
    <source>
        <dbReference type="EMBL" id="MQL79269.1"/>
    </source>
</evidence>
<keyword evidence="5" id="KW-0805">Transcription regulation</keyword>
<dbReference type="GO" id="GO:0005634">
    <property type="term" value="C:nucleus"/>
    <property type="evidence" value="ECO:0007669"/>
    <property type="project" value="UniProtKB-SubCell"/>
</dbReference>
<dbReference type="Proteomes" id="UP000652761">
    <property type="component" value="Unassembled WGS sequence"/>
</dbReference>
<feature type="compositionally biased region" description="Basic residues" evidence="9">
    <location>
        <begin position="103"/>
        <end position="117"/>
    </location>
</feature>
<dbReference type="InterPro" id="IPR013087">
    <property type="entry name" value="Znf_C2H2_type"/>
</dbReference>
<dbReference type="OrthoDB" id="1708403at2759"/>
<evidence type="ECO:0000313" key="12">
    <source>
        <dbReference type="Proteomes" id="UP000652761"/>
    </source>
</evidence>
<sequence>MEQSRYWLWRRTLGGMPHLPPLAAAAAASTASFHDSWEEQAFAEDSAGPFGGCVWPPRSYSCSFCKREFRSAQALGGHMNVHRRDRARLRLSSPTNHIESGRLHSHHHYQQPRRRHPSNNPCSTPPAAQRPLAYSNSPKMTADPGSAAAALPLSPSRVSLVSSTHETCSEHTLVSHSYSSSLMKEDQKRPLFSITRLDSDPCSLQILSTVVPELELGIEGSQKLKQMESEMMKRGSSCFEEKAAISTTKRRRIDVAVPFISLGSSPGGSIQSEVLLELGATPIEELDLELRLGDRPKLK</sequence>
<dbReference type="EMBL" id="NMUH01000444">
    <property type="protein sequence ID" value="MQL79269.1"/>
    <property type="molecule type" value="Genomic_DNA"/>
</dbReference>
<dbReference type="AlphaFoldDB" id="A0A843UGX3"/>
<dbReference type="SUPFAM" id="SSF57667">
    <property type="entry name" value="beta-beta-alpha zinc fingers"/>
    <property type="match status" value="1"/>
</dbReference>
<comment type="subcellular location">
    <subcellularLocation>
        <location evidence="1">Nucleus</location>
    </subcellularLocation>
</comment>
<evidence type="ECO:0000259" key="10">
    <source>
        <dbReference type="PROSITE" id="PS50157"/>
    </source>
</evidence>
<evidence type="ECO:0000256" key="9">
    <source>
        <dbReference type="SAM" id="MobiDB-lite"/>
    </source>
</evidence>
<dbReference type="SMART" id="SM00355">
    <property type="entry name" value="ZnF_C2H2"/>
    <property type="match status" value="1"/>
</dbReference>
<keyword evidence="2" id="KW-0479">Metal-binding</keyword>
<accession>A0A843UGX3</accession>
<evidence type="ECO:0000256" key="2">
    <source>
        <dbReference type="ARBA" id="ARBA00022723"/>
    </source>
</evidence>
<keyword evidence="7" id="KW-0539">Nucleus</keyword>
<dbReference type="GO" id="GO:0008270">
    <property type="term" value="F:zinc ion binding"/>
    <property type="evidence" value="ECO:0007669"/>
    <property type="project" value="UniProtKB-KW"/>
</dbReference>
<name>A0A843UGX3_COLES</name>
<dbReference type="InterPro" id="IPR052426">
    <property type="entry name" value="Plant_dev_regulator"/>
</dbReference>
<dbReference type="Pfam" id="PF13912">
    <property type="entry name" value="zf-C2H2_6"/>
    <property type="match status" value="1"/>
</dbReference>
<feature type="domain" description="C2H2-type" evidence="10">
    <location>
        <begin position="60"/>
        <end position="87"/>
    </location>
</feature>
<keyword evidence="12" id="KW-1185">Reference proteome</keyword>
<organism evidence="11 12">
    <name type="scientific">Colocasia esculenta</name>
    <name type="common">Wild taro</name>
    <name type="synonym">Arum esculentum</name>
    <dbReference type="NCBI Taxonomy" id="4460"/>
    <lineage>
        <taxon>Eukaryota</taxon>
        <taxon>Viridiplantae</taxon>
        <taxon>Streptophyta</taxon>
        <taxon>Embryophyta</taxon>
        <taxon>Tracheophyta</taxon>
        <taxon>Spermatophyta</taxon>
        <taxon>Magnoliopsida</taxon>
        <taxon>Liliopsida</taxon>
        <taxon>Araceae</taxon>
        <taxon>Aroideae</taxon>
        <taxon>Colocasieae</taxon>
        <taxon>Colocasia</taxon>
    </lineage>
</organism>
<evidence type="ECO:0000256" key="8">
    <source>
        <dbReference type="PROSITE-ProRule" id="PRU00042"/>
    </source>
</evidence>
<evidence type="ECO:0000256" key="4">
    <source>
        <dbReference type="ARBA" id="ARBA00022833"/>
    </source>
</evidence>